<comment type="caution">
    <text evidence="1">The sequence shown here is derived from an EMBL/GenBank/DDBJ whole genome shotgun (WGS) entry which is preliminary data.</text>
</comment>
<dbReference type="Proteomes" id="UP001458880">
    <property type="component" value="Unassembled WGS sequence"/>
</dbReference>
<dbReference type="EMBL" id="JASPKY010000151">
    <property type="protein sequence ID" value="KAK9730216.1"/>
    <property type="molecule type" value="Genomic_DNA"/>
</dbReference>
<gene>
    <name evidence="1" type="ORF">QE152_g15414</name>
</gene>
<sequence>MQISLFAAGCTDYLYNSNIEKYLGARYPDRKRNKCPFLFCKTKRQHTYARHEVILEQFKLRICKIVRMKT</sequence>
<proteinExistence type="predicted"/>
<protein>
    <submittedName>
        <fullName evidence="1">Uncharacterized protein</fullName>
    </submittedName>
</protein>
<organism evidence="1 2">
    <name type="scientific">Popillia japonica</name>
    <name type="common">Japanese beetle</name>
    <dbReference type="NCBI Taxonomy" id="7064"/>
    <lineage>
        <taxon>Eukaryota</taxon>
        <taxon>Metazoa</taxon>
        <taxon>Ecdysozoa</taxon>
        <taxon>Arthropoda</taxon>
        <taxon>Hexapoda</taxon>
        <taxon>Insecta</taxon>
        <taxon>Pterygota</taxon>
        <taxon>Neoptera</taxon>
        <taxon>Endopterygota</taxon>
        <taxon>Coleoptera</taxon>
        <taxon>Polyphaga</taxon>
        <taxon>Scarabaeiformia</taxon>
        <taxon>Scarabaeidae</taxon>
        <taxon>Rutelinae</taxon>
        <taxon>Popillia</taxon>
    </lineage>
</organism>
<accession>A0AAW1L5N0</accession>
<evidence type="ECO:0000313" key="1">
    <source>
        <dbReference type="EMBL" id="KAK9730216.1"/>
    </source>
</evidence>
<dbReference type="AlphaFoldDB" id="A0AAW1L5N0"/>
<keyword evidence="2" id="KW-1185">Reference proteome</keyword>
<name>A0AAW1L5N0_POPJA</name>
<reference evidence="1 2" key="1">
    <citation type="journal article" date="2024" name="BMC Genomics">
        <title>De novo assembly and annotation of Popillia japonica's genome with initial clues to its potential as an invasive pest.</title>
        <authorList>
            <person name="Cucini C."/>
            <person name="Boschi S."/>
            <person name="Funari R."/>
            <person name="Cardaioli E."/>
            <person name="Iannotti N."/>
            <person name="Marturano G."/>
            <person name="Paoli F."/>
            <person name="Bruttini M."/>
            <person name="Carapelli A."/>
            <person name="Frati F."/>
            <person name="Nardi F."/>
        </authorList>
    </citation>
    <scope>NUCLEOTIDE SEQUENCE [LARGE SCALE GENOMIC DNA]</scope>
    <source>
        <strain evidence="1">DMR45628</strain>
    </source>
</reference>
<evidence type="ECO:0000313" key="2">
    <source>
        <dbReference type="Proteomes" id="UP001458880"/>
    </source>
</evidence>